<feature type="transmembrane region" description="Helical" evidence="1">
    <location>
        <begin position="7"/>
        <end position="27"/>
    </location>
</feature>
<gene>
    <name evidence="2" type="ORF">SAMN05660413_01288</name>
</gene>
<name>A0A1I4ZF08_9FLAO</name>
<sequence length="65" mass="7284">MRKYSPIFLILAVVTGLIGFTGLSFSGIEVVRVLFLIFADLLVISLLAKLIFPAEKFKLQRVKTK</sequence>
<evidence type="ECO:0000256" key="1">
    <source>
        <dbReference type="SAM" id="Phobius"/>
    </source>
</evidence>
<evidence type="ECO:0000313" key="2">
    <source>
        <dbReference type="EMBL" id="SFN48808.1"/>
    </source>
</evidence>
<feature type="transmembrane region" description="Helical" evidence="1">
    <location>
        <begin position="33"/>
        <end position="52"/>
    </location>
</feature>
<reference evidence="2 3" key="1">
    <citation type="submission" date="2016-10" db="EMBL/GenBank/DDBJ databases">
        <authorList>
            <person name="de Groot N.N."/>
        </authorList>
    </citation>
    <scope>NUCLEOTIDE SEQUENCE [LARGE SCALE GENOMIC DNA]</scope>
    <source>
        <strain evidence="2 3">DSM 17794</strain>
    </source>
</reference>
<keyword evidence="3" id="KW-1185">Reference proteome</keyword>
<dbReference type="OrthoDB" id="1453511at2"/>
<keyword evidence="1" id="KW-0472">Membrane</keyword>
<protein>
    <recommendedName>
        <fullName evidence="4">DUF1328 domain-containing protein</fullName>
    </recommendedName>
</protein>
<dbReference type="STRING" id="287099.SAMN05660413_01288"/>
<dbReference type="EMBL" id="FOVL01000006">
    <property type="protein sequence ID" value="SFN48808.1"/>
    <property type="molecule type" value="Genomic_DNA"/>
</dbReference>
<organism evidence="2 3">
    <name type="scientific">Salegentibacter flavus</name>
    <dbReference type="NCBI Taxonomy" id="287099"/>
    <lineage>
        <taxon>Bacteria</taxon>
        <taxon>Pseudomonadati</taxon>
        <taxon>Bacteroidota</taxon>
        <taxon>Flavobacteriia</taxon>
        <taxon>Flavobacteriales</taxon>
        <taxon>Flavobacteriaceae</taxon>
        <taxon>Salegentibacter</taxon>
    </lineage>
</organism>
<accession>A0A1I4ZF08</accession>
<dbReference type="AlphaFoldDB" id="A0A1I4ZF08"/>
<evidence type="ECO:0000313" key="3">
    <source>
        <dbReference type="Proteomes" id="UP000199153"/>
    </source>
</evidence>
<evidence type="ECO:0008006" key="4">
    <source>
        <dbReference type="Google" id="ProtNLM"/>
    </source>
</evidence>
<dbReference type="Proteomes" id="UP000199153">
    <property type="component" value="Unassembled WGS sequence"/>
</dbReference>
<keyword evidence="1" id="KW-0812">Transmembrane</keyword>
<proteinExistence type="predicted"/>
<keyword evidence="1" id="KW-1133">Transmembrane helix</keyword>